<gene>
    <name evidence="1" type="ORF">MLD38_016956</name>
</gene>
<evidence type="ECO:0000313" key="1">
    <source>
        <dbReference type="EMBL" id="KAI4368397.1"/>
    </source>
</evidence>
<accession>A0ACB9QNG5</accession>
<evidence type="ECO:0000313" key="2">
    <source>
        <dbReference type="Proteomes" id="UP001057402"/>
    </source>
</evidence>
<comment type="caution">
    <text evidence="1">The sequence shown here is derived from an EMBL/GenBank/DDBJ whole genome shotgun (WGS) entry which is preliminary data.</text>
</comment>
<organism evidence="1 2">
    <name type="scientific">Melastoma candidum</name>
    <dbReference type="NCBI Taxonomy" id="119954"/>
    <lineage>
        <taxon>Eukaryota</taxon>
        <taxon>Viridiplantae</taxon>
        <taxon>Streptophyta</taxon>
        <taxon>Embryophyta</taxon>
        <taxon>Tracheophyta</taxon>
        <taxon>Spermatophyta</taxon>
        <taxon>Magnoliopsida</taxon>
        <taxon>eudicotyledons</taxon>
        <taxon>Gunneridae</taxon>
        <taxon>Pentapetalae</taxon>
        <taxon>rosids</taxon>
        <taxon>malvids</taxon>
        <taxon>Myrtales</taxon>
        <taxon>Melastomataceae</taxon>
        <taxon>Melastomatoideae</taxon>
        <taxon>Melastomateae</taxon>
        <taxon>Melastoma</taxon>
    </lineage>
</organism>
<protein>
    <submittedName>
        <fullName evidence="1">Uncharacterized protein</fullName>
    </submittedName>
</protein>
<keyword evidence="2" id="KW-1185">Reference proteome</keyword>
<reference evidence="2" key="1">
    <citation type="journal article" date="2023" name="Front. Plant Sci.">
        <title>Chromosomal-level genome assembly of Melastoma candidum provides insights into trichome evolution.</title>
        <authorList>
            <person name="Zhong Y."/>
            <person name="Wu W."/>
            <person name="Sun C."/>
            <person name="Zou P."/>
            <person name="Liu Y."/>
            <person name="Dai S."/>
            <person name="Zhou R."/>
        </authorList>
    </citation>
    <scope>NUCLEOTIDE SEQUENCE [LARGE SCALE GENOMIC DNA]</scope>
</reference>
<sequence>MERKSLMNESLRGHSIGAQENFSPPKPNMFKGAWIAATAAYQSYGDHHHHHHPAHHEYMGGGLSWPPRSYSCTFCKREFRSAQALGGHMNVHRRDRARLRQSSPPPTSSAPASSDGQYPFLALNPGNTEPIPIPSPNPSPPPYSSSPLVPTRSQAPLRAISAPFVPQINLDPPLLPGRFRLNNGMKVLDGDFFGERGSRGKDLCPWTGGPMNSNGMIKPGMEVEVVKGDLDLELRLGCP</sequence>
<name>A0ACB9QNG5_9MYRT</name>
<proteinExistence type="predicted"/>
<dbReference type="EMBL" id="CM042884">
    <property type="protein sequence ID" value="KAI4368397.1"/>
    <property type="molecule type" value="Genomic_DNA"/>
</dbReference>
<dbReference type="Proteomes" id="UP001057402">
    <property type="component" value="Chromosome 5"/>
</dbReference>